<dbReference type="SMART" id="SM00743">
    <property type="entry name" value="Agenet"/>
    <property type="match status" value="1"/>
</dbReference>
<dbReference type="InterPro" id="IPR014002">
    <property type="entry name" value="Agenet_dom_plant"/>
</dbReference>
<proteinExistence type="predicted"/>
<dbReference type="Pfam" id="PF05641">
    <property type="entry name" value="Agenet"/>
    <property type="match status" value="1"/>
</dbReference>
<protein>
    <recommendedName>
        <fullName evidence="1">Agenet domain-containing protein</fullName>
    </recommendedName>
</protein>
<evidence type="ECO:0000313" key="2">
    <source>
        <dbReference type="EMBL" id="KAG2306457.1"/>
    </source>
</evidence>
<dbReference type="AlphaFoldDB" id="A0A8X7SHN1"/>
<evidence type="ECO:0000259" key="1">
    <source>
        <dbReference type="SMART" id="SM00743"/>
    </source>
</evidence>
<comment type="caution">
    <text evidence="2">The sequence shown here is derived from an EMBL/GenBank/DDBJ whole genome shotgun (WGS) entry which is preliminary data.</text>
</comment>
<dbReference type="OrthoDB" id="687110at2759"/>
<dbReference type="EMBL" id="JAAMPC010000006">
    <property type="protein sequence ID" value="KAG2306457.1"/>
    <property type="molecule type" value="Genomic_DNA"/>
</dbReference>
<sequence>MKRGDEIEVSSDEEGLKGSWFRAVLEDPLPKYGTKKLNVFLLANDGSITPKNTYRRFLRPIPPELLFTAAAEFEEGCVVEAGGGLVWL</sequence>
<dbReference type="Proteomes" id="UP000886595">
    <property type="component" value="Unassembled WGS sequence"/>
</dbReference>
<evidence type="ECO:0000313" key="3">
    <source>
        <dbReference type="Proteomes" id="UP000886595"/>
    </source>
</evidence>
<reference evidence="2 3" key="1">
    <citation type="submission" date="2020-02" db="EMBL/GenBank/DDBJ databases">
        <authorList>
            <person name="Ma Q."/>
            <person name="Huang Y."/>
            <person name="Song X."/>
            <person name="Pei D."/>
        </authorList>
    </citation>
    <scope>NUCLEOTIDE SEQUENCE [LARGE SCALE GENOMIC DNA]</scope>
    <source>
        <strain evidence="2">Sxm20200214</strain>
        <tissue evidence="2">Leaf</tissue>
    </source>
</reference>
<keyword evidence="3" id="KW-1185">Reference proteome</keyword>
<gene>
    <name evidence="2" type="ORF">Bca52824_026205</name>
</gene>
<dbReference type="InterPro" id="IPR008395">
    <property type="entry name" value="Agenet-like_dom"/>
</dbReference>
<dbReference type="CDD" id="cd20405">
    <property type="entry name" value="Tudor_Agenet_AtDUF_rpt1_3"/>
    <property type="match status" value="1"/>
</dbReference>
<feature type="domain" description="Agenet" evidence="1">
    <location>
        <begin position="2"/>
        <end position="66"/>
    </location>
</feature>
<accession>A0A8X7SHN1</accession>
<name>A0A8X7SHN1_BRACI</name>
<organism evidence="2 3">
    <name type="scientific">Brassica carinata</name>
    <name type="common">Ethiopian mustard</name>
    <name type="synonym">Abyssinian cabbage</name>
    <dbReference type="NCBI Taxonomy" id="52824"/>
    <lineage>
        <taxon>Eukaryota</taxon>
        <taxon>Viridiplantae</taxon>
        <taxon>Streptophyta</taxon>
        <taxon>Embryophyta</taxon>
        <taxon>Tracheophyta</taxon>
        <taxon>Spermatophyta</taxon>
        <taxon>Magnoliopsida</taxon>
        <taxon>eudicotyledons</taxon>
        <taxon>Gunneridae</taxon>
        <taxon>Pentapetalae</taxon>
        <taxon>rosids</taxon>
        <taxon>malvids</taxon>
        <taxon>Brassicales</taxon>
        <taxon>Brassicaceae</taxon>
        <taxon>Brassiceae</taxon>
        <taxon>Brassica</taxon>
    </lineage>
</organism>